<name>A0A6J6HS03_9ZZZZ</name>
<protein>
    <submittedName>
        <fullName evidence="5">Unannotated protein</fullName>
    </submittedName>
</protein>
<proteinExistence type="inferred from homology"/>
<evidence type="ECO:0000256" key="4">
    <source>
        <dbReference type="SAM" id="MobiDB-lite"/>
    </source>
</evidence>
<keyword evidence="3" id="KW-0687">Ribonucleoprotein</keyword>
<dbReference type="SUPFAM" id="SSF160369">
    <property type="entry name" value="Ribosomal protein L10-like"/>
    <property type="match status" value="1"/>
</dbReference>
<evidence type="ECO:0000256" key="1">
    <source>
        <dbReference type="ARBA" id="ARBA00008889"/>
    </source>
</evidence>
<dbReference type="AlphaFoldDB" id="A0A6J6HS03"/>
<dbReference type="GO" id="GO:0006412">
    <property type="term" value="P:translation"/>
    <property type="evidence" value="ECO:0007669"/>
    <property type="project" value="InterPro"/>
</dbReference>
<dbReference type="HAMAP" id="MF_00362">
    <property type="entry name" value="Ribosomal_uL10"/>
    <property type="match status" value="1"/>
</dbReference>
<dbReference type="Pfam" id="PF00466">
    <property type="entry name" value="Ribosomal_L10"/>
    <property type="match status" value="1"/>
</dbReference>
<dbReference type="Gene3D" id="6.10.250.290">
    <property type="match status" value="1"/>
</dbReference>
<accession>A0A6J6HS03</accession>
<gene>
    <name evidence="5" type="ORF">UFOPK1835_01400</name>
</gene>
<dbReference type="Gene3D" id="3.30.70.1730">
    <property type="match status" value="1"/>
</dbReference>
<dbReference type="EMBL" id="CAEZUP010000063">
    <property type="protein sequence ID" value="CAB4615940.1"/>
    <property type="molecule type" value="Genomic_DNA"/>
</dbReference>
<dbReference type="InterPro" id="IPR001790">
    <property type="entry name" value="Ribosomal_uL10"/>
</dbReference>
<comment type="similarity">
    <text evidence="1">Belongs to the universal ribosomal protein uL10 family.</text>
</comment>
<feature type="compositionally biased region" description="Acidic residues" evidence="4">
    <location>
        <begin position="229"/>
        <end position="250"/>
    </location>
</feature>
<feature type="compositionally biased region" description="Low complexity" evidence="4">
    <location>
        <begin position="184"/>
        <end position="200"/>
    </location>
</feature>
<reference evidence="5" key="1">
    <citation type="submission" date="2020-05" db="EMBL/GenBank/DDBJ databases">
        <authorList>
            <person name="Chiriac C."/>
            <person name="Salcher M."/>
            <person name="Ghai R."/>
            <person name="Kavagutti S V."/>
        </authorList>
    </citation>
    <scope>NUCLEOTIDE SEQUENCE</scope>
</reference>
<feature type="compositionally biased region" description="Low complexity" evidence="4">
    <location>
        <begin position="208"/>
        <end position="228"/>
    </location>
</feature>
<dbReference type="CDD" id="cd05797">
    <property type="entry name" value="Ribosomal_L10"/>
    <property type="match status" value="1"/>
</dbReference>
<dbReference type="NCBIfam" id="NF000955">
    <property type="entry name" value="PRK00099.1-1"/>
    <property type="match status" value="1"/>
</dbReference>
<dbReference type="PANTHER" id="PTHR11560">
    <property type="entry name" value="39S RIBOSOMAL PROTEIN L10, MITOCHONDRIAL"/>
    <property type="match status" value="1"/>
</dbReference>
<dbReference type="InterPro" id="IPR022973">
    <property type="entry name" value="Ribosomal_uL10_bac"/>
</dbReference>
<evidence type="ECO:0000313" key="5">
    <source>
        <dbReference type="EMBL" id="CAB4615940.1"/>
    </source>
</evidence>
<dbReference type="GO" id="GO:0015934">
    <property type="term" value="C:large ribosomal subunit"/>
    <property type="evidence" value="ECO:0007669"/>
    <property type="project" value="InterPro"/>
</dbReference>
<sequence>MDNPRPEKVAVVAEVRERLSNSDAALLTEYRGITVSELAILRSSLREAGGEYKVYKNTLVRFAARELGLDLEEHLTGPTAIAFVPTGGNGDPVAVAKALREFAKGNPNLVIKGGVLGEKLLSAADAKALAEVAPREELLARFAGLLAAPLQQFAGLLQAVPRSFAYGLAALIEQQGGVVEAPVAPAEPEAVEEPSAAADEAPADETEAPAAEADAPVSEDTTETPEASADAEAEPTDDAPADAEADTQES</sequence>
<dbReference type="GO" id="GO:0003735">
    <property type="term" value="F:structural constituent of ribosome"/>
    <property type="evidence" value="ECO:0007669"/>
    <property type="project" value="InterPro"/>
</dbReference>
<evidence type="ECO:0000256" key="3">
    <source>
        <dbReference type="ARBA" id="ARBA00023274"/>
    </source>
</evidence>
<evidence type="ECO:0000256" key="2">
    <source>
        <dbReference type="ARBA" id="ARBA00022980"/>
    </source>
</evidence>
<dbReference type="PROSITE" id="PS01109">
    <property type="entry name" value="RIBOSOMAL_L10"/>
    <property type="match status" value="1"/>
</dbReference>
<dbReference type="InterPro" id="IPR047865">
    <property type="entry name" value="Ribosomal_uL10_bac_type"/>
</dbReference>
<organism evidence="5">
    <name type="scientific">freshwater metagenome</name>
    <dbReference type="NCBI Taxonomy" id="449393"/>
    <lineage>
        <taxon>unclassified sequences</taxon>
        <taxon>metagenomes</taxon>
        <taxon>ecological metagenomes</taxon>
    </lineage>
</organism>
<keyword evidence="2" id="KW-0689">Ribosomal protein</keyword>
<feature type="region of interest" description="Disordered" evidence="4">
    <location>
        <begin position="184"/>
        <end position="250"/>
    </location>
</feature>
<dbReference type="InterPro" id="IPR043141">
    <property type="entry name" value="Ribosomal_uL10-like_sf"/>
</dbReference>
<dbReference type="InterPro" id="IPR002363">
    <property type="entry name" value="Ribosomal_uL10_CS_bac"/>
</dbReference>